<dbReference type="PANTHER" id="PTHR33395">
    <property type="entry name" value="TRANSCRIPTASE, PUTATIVE-RELATED-RELATED"/>
    <property type="match status" value="1"/>
</dbReference>
<dbReference type="EMBL" id="JARQWQ010000081">
    <property type="protein sequence ID" value="KAK2552988.1"/>
    <property type="molecule type" value="Genomic_DNA"/>
</dbReference>
<evidence type="ECO:0000313" key="1">
    <source>
        <dbReference type="EMBL" id="KAK2552988.1"/>
    </source>
</evidence>
<protein>
    <recommendedName>
        <fullName evidence="3">Endonuclease/exonuclease/phosphatase domain-containing protein</fullName>
    </recommendedName>
</protein>
<comment type="caution">
    <text evidence="1">The sequence shown here is derived from an EMBL/GenBank/DDBJ whole genome shotgun (WGS) entry which is preliminary data.</text>
</comment>
<evidence type="ECO:0000313" key="2">
    <source>
        <dbReference type="Proteomes" id="UP001249851"/>
    </source>
</evidence>
<dbReference type="Proteomes" id="UP001249851">
    <property type="component" value="Unassembled WGS sequence"/>
</dbReference>
<dbReference type="Gene3D" id="3.60.10.10">
    <property type="entry name" value="Endonuclease/exonuclease/phosphatase"/>
    <property type="match status" value="1"/>
</dbReference>
<organism evidence="1 2">
    <name type="scientific">Acropora cervicornis</name>
    <name type="common">Staghorn coral</name>
    <dbReference type="NCBI Taxonomy" id="6130"/>
    <lineage>
        <taxon>Eukaryota</taxon>
        <taxon>Metazoa</taxon>
        <taxon>Cnidaria</taxon>
        <taxon>Anthozoa</taxon>
        <taxon>Hexacorallia</taxon>
        <taxon>Scleractinia</taxon>
        <taxon>Astrocoeniina</taxon>
        <taxon>Acroporidae</taxon>
        <taxon>Acropora</taxon>
    </lineage>
</organism>
<accession>A0AAD9Q1M0</accession>
<dbReference type="PANTHER" id="PTHR33395:SF22">
    <property type="entry name" value="REVERSE TRANSCRIPTASE DOMAIN-CONTAINING PROTEIN"/>
    <property type="match status" value="1"/>
</dbReference>
<reference evidence="1" key="1">
    <citation type="journal article" date="2023" name="G3 (Bethesda)">
        <title>Whole genome assembly and annotation of the endangered Caribbean coral Acropora cervicornis.</title>
        <authorList>
            <person name="Selwyn J.D."/>
            <person name="Vollmer S.V."/>
        </authorList>
    </citation>
    <scope>NUCLEOTIDE SEQUENCE</scope>
    <source>
        <strain evidence="1">K2</strain>
    </source>
</reference>
<gene>
    <name evidence="1" type="ORF">P5673_025701</name>
</gene>
<dbReference type="InterPro" id="IPR036691">
    <property type="entry name" value="Endo/exonu/phosph_ase_sf"/>
</dbReference>
<dbReference type="SUPFAM" id="SSF56219">
    <property type="entry name" value="DNase I-like"/>
    <property type="match status" value="1"/>
</dbReference>
<name>A0AAD9Q1M0_ACRCE</name>
<dbReference type="AlphaFoldDB" id="A0AAD9Q1M0"/>
<sequence length="241" mass="26992">MVDDYALATSALLAIFCASLCNFPPHNAFLDHYYYCAQSGEIEAPAFKVLSRRIKYYKNASCAFNPAVYKIRCSGDVETNPGYVFYTNARSIVNKVAKLQLELANSQVDIVVLTETHLDCSIPTEEVIGSDYTVYRKDCVCNGDRDGGEQQDLPSKLLFVDIITDGEKKLTIGTFYRTSNSDLRPLEDLQSCLSSIATTELLITGNFNLSEFDWTMNHPTNSSERYYILSDITQQFLVSNG</sequence>
<reference evidence="1" key="2">
    <citation type="journal article" date="2023" name="Science">
        <title>Genomic signatures of disease resistance in endangered staghorn corals.</title>
        <authorList>
            <person name="Vollmer S.V."/>
            <person name="Selwyn J.D."/>
            <person name="Despard B.A."/>
            <person name="Roesel C.L."/>
        </authorList>
    </citation>
    <scope>NUCLEOTIDE SEQUENCE</scope>
    <source>
        <strain evidence="1">K2</strain>
    </source>
</reference>
<evidence type="ECO:0008006" key="3">
    <source>
        <dbReference type="Google" id="ProtNLM"/>
    </source>
</evidence>
<keyword evidence="2" id="KW-1185">Reference proteome</keyword>
<proteinExistence type="predicted"/>